<gene>
    <name evidence="2" type="ORF">O3P69_020712</name>
</gene>
<evidence type="ECO:0000256" key="1">
    <source>
        <dbReference type="SAM" id="MobiDB-lite"/>
    </source>
</evidence>
<keyword evidence="3" id="KW-1185">Reference proteome</keyword>
<proteinExistence type="predicted"/>
<sequence>MSLSPSSPVLLSPPPQQQDHPQINGPREPLVAGPFTLGPHLTPAMPAAQRNTQTHQPHPAPLPTSWFISPPPPPPPPLAETSIS</sequence>
<accession>A0AAW0TMJ4</accession>
<feature type="region of interest" description="Disordered" evidence="1">
    <location>
        <begin position="1"/>
        <end position="84"/>
    </location>
</feature>
<evidence type="ECO:0000313" key="2">
    <source>
        <dbReference type="EMBL" id="KAK8388934.1"/>
    </source>
</evidence>
<name>A0AAW0TMJ4_SCYPA</name>
<reference evidence="2 3" key="1">
    <citation type="submission" date="2023-03" db="EMBL/GenBank/DDBJ databases">
        <title>High-quality genome of Scylla paramamosain provides insights in environmental adaptation.</title>
        <authorList>
            <person name="Zhang L."/>
        </authorList>
    </citation>
    <scope>NUCLEOTIDE SEQUENCE [LARGE SCALE GENOMIC DNA]</scope>
    <source>
        <strain evidence="2">LZ_2023a</strain>
        <tissue evidence="2">Muscle</tissue>
    </source>
</reference>
<dbReference type="AlphaFoldDB" id="A0AAW0TMJ4"/>
<comment type="caution">
    <text evidence="2">The sequence shown here is derived from an EMBL/GenBank/DDBJ whole genome shotgun (WGS) entry which is preliminary data.</text>
</comment>
<organism evidence="2 3">
    <name type="scientific">Scylla paramamosain</name>
    <name type="common">Mud crab</name>
    <dbReference type="NCBI Taxonomy" id="85552"/>
    <lineage>
        <taxon>Eukaryota</taxon>
        <taxon>Metazoa</taxon>
        <taxon>Ecdysozoa</taxon>
        <taxon>Arthropoda</taxon>
        <taxon>Crustacea</taxon>
        <taxon>Multicrustacea</taxon>
        <taxon>Malacostraca</taxon>
        <taxon>Eumalacostraca</taxon>
        <taxon>Eucarida</taxon>
        <taxon>Decapoda</taxon>
        <taxon>Pleocyemata</taxon>
        <taxon>Brachyura</taxon>
        <taxon>Eubrachyura</taxon>
        <taxon>Portunoidea</taxon>
        <taxon>Portunidae</taxon>
        <taxon>Portuninae</taxon>
        <taxon>Scylla</taxon>
    </lineage>
</organism>
<evidence type="ECO:0000313" key="3">
    <source>
        <dbReference type="Proteomes" id="UP001487740"/>
    </source>
</evidence>
<protein>
    <submittedName>
        <fullName evidence="2">Uncharacterized protein</fullName>
    </submittedName>
</protein>
<feature type="compositionally biased region" description="Pro residues" evidence="1">
    <location>
        <begin position="69"/>
        <end position="78"/>
    </location>
</feature>
<dbReference type="EMBL" id="JARAKH010000028">
    <property type="protein sequence ID" value="KAK8388934.1"/>
    <property type="molecule type" value="Genomic_DNA"/>
</dbReference>
<feature type="compositionally biased region" description="Low complexity" evidence="1">
    <location>
        <begin position="1"/>
        <end position="10"/>
    </location>
</feature>
<dbReference type="Proteomes" id="UP001487740">
    <property type="component" value="Unassembled WGS sequence"/>
</dbReference>